<comment type="caution">
    <text evidence="1">The sequence shown here is derived from an EMBL/GenBank/DDBJ whole genome shotgun (WGS) entry which is preliminary data.</text>
</comment>
<dbReference type="Proteomes" id="UP001153332">
    <property type="component" value="Unassembled WGS sequence"/>
</dbReference>
<organism evidence="1 2">
    <name type="scientific">Lasiodiplodia mahajangana</name>
    <dbReference type="NCBI Taxonomy" id="1108764"/>
    <lineage>
        <taxon>Eukaryota</taxon>
        <taxon>Fungi</taxon>
        <taxon>Dikarya</taxon>
        <taxon>Ascomycota</taxon>
        <taxon>Pezizomycotina</taxon>
        <taxon>Dothideomycetes</taxon>
        <taxon>Dothideomycetes incertae sedis</taxon>
        <taxon>Botryosphaeriales</taxon>
        <taxon>Botryosphaeriaceae</taxon>
        <taxon>Lasiodiplodia</taxon>
    </lineage>
</organism>
<dbReference type="EMBL" id="JAPUUL010000732">
    <property type="protein sequence ID" value="KAJ8129534.1"/>
    <property type="molecule type" value="Genomic_DNA"/>
</dbReference>
<gene>
    <name evidence="1" type="ORF">O1611_g4094</name>
</gene>
<evidence type="ECO:0000313" key="2">
    <source>
        <dbReference type="Proteomes" id="UP001153332"/>
    </source>
</evidence>
<accession>A0ACC2JQA5</accession>
<sequence>MSQASFLANLQLDVTHDPNSHHSILISLTNTHPSIPVTILKWNSPLDPAALQLGLVCIIPAGTSQPIHIDAIKISRLMPPSANSLITLFPGERATNTLELHGPIVPDVVWGAGPVKIRMTGRWMAVWPGLTKEDLLSEDAKLKFSTIDMKLSLILISFATVSSVSASWKVTIWDWREKAGNFLSHSSSQSRIPQFLLDSKHPWVIENQNKLRTLPNVESYLCSPPKELAPDNGQETPGGAEHGLDIPSDLFDNIEISNIGMDISRPGWPNLLLRLREISRCPAALSKVKNFATQNYFHNSEYDDWDMKILEPAQMPREVLGLFAEALGNMTHLETLKLGIPRSAAREFEEYFSSRGLILPSVKRLELDVGSHFLVRMCPNITVLETWREYSGGDAVALLQATLFTPNLTRFAMMPSMGWTTSLIEDLVGTYMPGLQSLALWGGLNGAIEYPAFSDRKATTLKGVLQILGSLQNLTHLELPDASSLNVGWDGGPFCGNAYFGPGGREYERQVEQEGLEAVDRAAAAVIETIPRLTNFTIGPYQPNITRYENGTLRASFPWTGRMDEYILEVLPDRPDILDY</sequence>
<keyword evidence="2" id="KW-1185">Reference proteome</keyword>
<reference evidence="1" key="1">
    <citation type="submission" date="2022-12" db="EMBL/GenBank/DDBJ databases">
        <title>Genome Sequence of Lasiodiplodia mahajangana.</title>
        <authorList>
            <person name="Buettner E."/>
        </authorList>
    </citation>
    <scope>NUCLEOTIDE SEQUENCE</scope>
    <source>
        <strain evidence="1">VT137</strain>
    </source>
</reference>
<name>A0ACC2JQA5_9PEZI</name>
<proteinExistence type="predicted"/>
<protein>
    <submittedName>
        <fullName evidence="1">Uncharacterized protein</fullName>
    </submittedName>
</protein>
<evidence type="ECO:0000313" key="1">
    <source>
        <dbReference type="EMBL" id="KAJ8129534.1"/>
    </source>
</evidence>